<evidence type="ECO:0000256" key="2">
    <source>
        <dbReference type="SAM" id="SignalP"/>
    </source>
</evidence>
<dbReference type="RefSeq" id="XP_001330197.1">
    <property type="nucleotide sequence ID" value="XM_001330162.1"/>
</dbReference>
<dbReference type="SMR" id="A2F153"/>
<feature type="chain" id="PRO_5002643368" evidence="2">
    <location>
        <begin position="19"/>
        <end position="1148"/>
    </location>
</feature>
<dbReference type="EMBL" id="DS113570">
    <property type="protein sequence ID" value="EAY01344.1"/>
    <property type="molecule type" value="Genomic_DNA"/>
</dbReference>
<feature type="domain" description="Peptidase M60" evidence="3">
    <location>
        <begin position="139"/>
        <end position="445"/>
    </location>
</feature>
<protein>
    <submittedName>
        <fullName evidence="4">Immuno-dominant variable surface antigen-like</fullName>
    </submittedName>
</protein>
<dbReference type="Pfam" id="PF17291">
    <property type="entry name" value="M60-like_N"/>
    <property type="match status" value="1"/>
</dbReference>
<keyword evidence="1" id="KW-0812">Transmembrane</keyword>
<dbReference type="Pfam" id="PF13402">
    <property type="entry name" value="Peptidase_M60"/>
    <property type="match status" value="1"/>
</dbReference>
<dbReference type="InParanoid" id="A2F153"/>
<dbReference type="InterPro" id="IPR051244">
    <property type="entry name" value="TCAF"/>
</dbReference>
<dbReference type="KEGG" id="tva:4759170"/>
<keyword evidence="5" id="KW-1185">Reference proteome</keyword>
<dbReference type="Proteomes" id="UP000001542">
    <property type="component" value="Unassembled WGS sequence"/>
</dbReference>
<dbReference type="SMART" id="SM01276">
    <property type="entry name" value="M60-like"/>
    <property type="match status" value="1"/>
</dbReference>
<feature type="signal peptide" evidence="2">
    <location>
        <begin position="1"/>
        <end position="18"/>
    </location>
</feature>
<evidence type="ECO:0000313" key="4">
    <source>
        <dbReference type="EMBL" id="EAY01344.1"/>
    </source>
</evidence>
<dbReference type="Gene3D" id="2.60.120.1560">
    <property type="match status" value="1"/>
</dbReference>
<evidence type="ECO:0000259" key="3">
    <source>
        <dbReference type="PROSITE" id="PS51723"/>
    </source>
</evidence>
<reference evidence="4" key="1">
    <citation type="submission" date="2006-10" db="EMBL/GenBank/DDBJ databases">
        <authorList>
            <person name="Amadeo P."/>
            <person name="Zhao Q."/>
            <person name="Wortman J."/>
            <person name="Fraser-Liggett C."/>
            <person name="Carlton J."/>
        </authorList>
    </citation>
    <scope>NUCLEOTIDE SEQUENCE</scope>
    <source>
        <strain evidence="4">G3</strain>
    </source>
</reference>
<dbReference type="InterPro" id="IPR011658">
    <property type="entry name" value="PA14_dom"/>
</dbReference>
<sequence>MLCFLPFLSLSYNVSLFGYHGINTVQVQEIDGYEVLEVLKHKPSGIKNIRDAGYSSPKIANDNDYGWPGHTMKATKAQISSELEKMKAQFCKASSDLTQGQLYYHPAGIKQFIQNDTYIAEIQRADRIKLRMFINDRYDIYHSTTLYAMPGELITFEIPEFAVGKLNLVLNRQAPSNGDLTQRYPNLQCSFTLNAKKVTFGYPLGGYMDIKCWIDTFPLHSVEINITGGIRIPYFRYGAESDQDWEEETRNYVAPLTFYDTGNVKCIFPSTFSRNQIRMSDAGAFWRTVGRVMYSVNEVTNYDRRKDGRIKTAMWFNFDSYVPAGAAVAFVGANFIQAPFSWSTAMINYEGAKWGCWGNVHEYGHHFQSGWGISGTGETTNNVINFITYAMLTEIDATRQITLGGASFNAANGWAYITHEFGNMDATKDYAGPFFWYGNNAYFFGLDAWRKCLRAHTHQIYYKRSDYGTYTSEFLMHCAKFFHRDLRAYFKTFEFPEASQISDRCNNELSQMKLKEFHPVTMIWCSGYQLEDNYSFTTHKPFRIPARSVYYFDFTKNIKSRAKMHAFEFDDISKAEYGELKKLTTGKYKYTPPDNTSMIDMFNVTLKDKVNGEKTICIITLEQRFKGCRMNYMSLKSYGATKTTTPKEAYKIYNKQLETELPTSLIGWGMVVNNYGSDKAAVPWICVTEGVFVPENSTKYRFIFQHDEGMLFYITDSTLSGDPDSDEKYLYYSSDKSEAANAKQDTKSISLKEGTKYNFRFIVYNTDNAGSGQVKYSMDGSSEFKNVDGNRVWFPGCGPDDVDHIFKPKLENDPTLGHYYDTVHREYATDKFTVKSAPKPDDSSISMDKILFDKDIKQNALCTVSDFPVTYKVDFGSDIIIDRVLATSMEGKPMDSTADIKCDGTKVGTFNLTTKDNKMFFDNTYKCRTLELIVNDNKNGKYVSINEIEPHLDVISNSRQIIPATHIDIELSSEKKCKIVKNGLYYNGKGLQLDKGCKLTFNVKLNDTGDSIGVLGDRTIYGGVFEFSVGGDYRGTVDTREILNSEKQFLPGYSIYQQPLVGVRGLKNGTDYEVQIKVTEGSVRIAGFLADMTLHEVFENYDDGNAYYRSARFIIPMIIASIFIALVLVIIVAIIVLKCKKAGAEVFT</sequence>
<feature type="transmembrane region" description="Helical" evidence="1">
    <location>
        <begin position="1113"/>
        <end position="1137"/>
    </location>
</feature>
<dbReference type="Pfam" id="PF07691">
    <property type="entry name" value="PA14"/>
    <property type="match status" value="1"/>
</dbReference>
<dbReference type="InterPro" id="IPR035423">
    <property type="entry name" value="M60-like_N"/>
</dbReference>
<dbReference type="VEuPathDB" id="TrichDB:TVAGG3_0495620"/>
<evidence type="ECO:0000256" key="1">
    <source>
        <dbReference type="SAM" id="Phobius"/>
    </source>
</evidence>
<dbReference type="OrthoDB" id="10655709at2759"/>
<keyword evidence="2" id="KW-0732">Signal</keyword>
<reference evidence="4" key="2">
    <citation type="journal article" date="2007" name="Science">
        <title>Draft genome sequence of the sexually transmitted pathogen Trichomonas vaginalis.</title>
        <authorList>
            <person name="Carlton J.M."/>
            <person name="Hirt R.P."/>
            <person name="Silva J.C."/>
            <person name="Delcher A.L."/>
            <person name="Schatz M."/>
            <person name="Zhao Q."/>
            <person name="Wortman J.R."/>
            <person name="Bidwell S.L."/>
            <person name="Alsmark U.C.M."/>
            <person name="Besteiro S."/>
            <person name="Sicheritz-Ponten T."/>
            <person name="Noel C.J."/>
            <person name="Dacks J.B."/>
            <person name="Foster P.G."/>
            <person name="Simillion C."/>
            <person name="Van de Peer Y."/>
            <person name="Miranda-Saavedra D."/>
            <person name="Barton G.J."/>
            <person name="Westrop G.D."/>
            <person name="Mueller S."/>
            <person name="Dessi D."/>
            <person name="Fiori P.L."/>
            <person name="Ren Q."/>
            <person name="Paulsen I."/>
            <person name="Zhang H."/>
            <person name="Bastida-Corcuera F.D."/>
            <person name="Simoes-Barbosa A."/>
            <person name="Brown M.T."/>
            <person name="Hayes R.D."/>
            <person name="Mukherjee M."/>
            <person name="Okumura C.Y."/>
            <person name="Schneider R."/>
            <person name="Smith A.J."/>
            <person name="Vanacova S."/>
            <person name="Villalvazo M."/>
            <person name="Haas B.J."/>
            <person name="Pertea M."/>
            <person name="Feldblyum T.V."/>
            <person name="Utterback T.R."/>
            <person name="Shu C.L."/>
            <person name="Osoegawa K."/>
            <person name="de Jong P.J."/>
            <person name="Hrdy I."/>
            <person name="Horvathova L."/>
            <person name="Zubacova Z."/>
            <person name="Dolezal P."/>
            <person name="Malik S.B."/>
            <person name="Logsdon J.M. Jr."/>
            <person name="Henze K."/>
            <person name="Gupta A."/>
            <person name="Wang C.C."/>
            <person name="Dunne R.L."/>
            <person name="Upcroft J.A."/>
            <person name="Upcroft P."/>
            <person name="White O."/>
            <person name="Salzberg S.L."/>
            <person name="Tang P."/>
            <person name="Chiu C.-H."/>
            <person name="Lee Y.-S."/>
            <person name="Embley T.M."/>
            <person name="Coombs G.H."/>
            <person name="Mottram J.C."/>
            <person name="Tachezy J."/>
            <person name="Fraser-Liggett C.M."/>
            <person name="Johnson P.J."/>
        </authorList>
    </citation>
    <scope>NUCLEOTIDE SEQUENCE [LARGE SCALE GENOMIC DNA]</scope>
    <source>
        <strain evidence="4">G3</strain>
    </source>
</reference>
<dbReference type="PROSITE" id="PS51723">
    <property type="entry name" value="PEPTIDASE_M60"/>
    <property type="match status" value="1"/>
</dbReference>
<dbReference type="VEuPathDB" id="TrichDB:TVAG_339720"/>
<name>A2F153_TRIV3</name>
<evidence type="ECO:0000313" key="5">
    <source>
        <dbReference type="Proteomes" id="UP000001542"/>
    </source>
</evidence>
<dbReference type="PANTHER" id="PTHR15730:SF5">
    <property type="entry name" value="SI:CH211-210B2.2-RELATED"/>
    <property type="match status" value="1"/>
</dbReference>
<dbReference type="Gene3D" id="3.40.390.80">
    <property type="entry name" value="Peptidase M60, enhancin-like domain 2"/>
    <property type="match status" value="1"/>
</dbReference>
<keyword evidence="1" id="KW-1133">Transmembrane helix</keyword>
<gene>
    <name evidence="4" type="ORF">TVAG_339720</name>
</gene>
<accession>A2F153</accession>
<dbReference type="GO" id="GO:0005886">
    <property type="term" value="C:plasma membrane"/>
    <property type="evidence" value="ECO:0000318"/>
    <property type="project" value="GO_Central"/>
</dbReference>
<organism evidence="4 5">
    <name type="scientific">Trichomonas vaginalis (strain ATCC PRA-98 / G3)</name>
    <dbReference type="NCBI Taxonomy" id="412133"/>
    <lineage>
        <taxon>Eukaryota</taxon>
        <taxon>Metamonada</taxon>
        <taxon>Parabasalia</taxon>
        <taxon>Trichomonadida</taxon>
        <taxon>Trichomonadidae</taxon>
        <taxon>Trichomonas</taxon>
    </lineage>
</organism>
<proteinExistence type="predicted"/>
<dbReference type="GO" id="GO:0044325">
    <property type="term" value="F:transmembrane transporter binding"/>
    <property type="evidence" value="ECO:0000318"/>
    <property type="project" value="GO_Central"/>
</dbReference>
<dbReference type="PANTHER" id="PTHR15730">
    <property type="entry name" value="EXPERIMENTAL AUTOIMMUNE PROSTATITIS ANTIGEN 2-RELATED"/>
    <property type="match status" value="1"/>
</dbReference>
<dbReference type="InterPro" id="IPR031161">
    <property type="entry name" value="Peptidase_M60_dom"/>
</dbReference>
<dbReference type="AlphaFoldDB" id="A2F153"/>
<keyword evidence="1" id="KW-0472">Membrane</keyword>